<gene>
    <name evidence="15" type="primary">Dyak\GE13642</name>
    <name evidence="15" type="synonym">dyak_GLEANR_13834</name>
    <name evidence="15" type="synonym">GE13642</name>
    <name evidence="15" type="ORF">Dyak_GE13642</name>
</gene>
<dbReference type="KEGG" id="dya:Dyak_GE13642"/>
<feature type="repeat" description="FG-GAP" evidence="12">
    <location>
        <begin position="246"/>
        <end position="302"/>
    </location>
</feature>
<keyword evidence="7 13" id="KW-1133">Transmembrane helix</keyword>
<feature type="repeat" description="FG-GAP" evidence="12">
    <location>
        <begin position="303"/>
        <end position="364"/>
    </location>
</feature>
<organism evidence="15 16">
    <name type="scientific">Drosophila yakuba</name>
    <name type="common">Fruit fly</name>
    <dbReference type="NCBI Taxonomy" id="7245"/>
    <lineage>
        <taxon>Eukaryota</taxon>
        <taxon>Metazoa</taxon>
        <taxon>Ecdysozoa</taxon>
        <taxon>Arthropoda</taxon>
        <taxon>Hexapoda</taxon>
        <taxon>Insecta</taxon>
        <taxon>Pterygota</taxon>
        <taxon>Neoptera</taxon>
        <taxon>Endopterygota</taxon>
        <taxon>Diptera</taxon>
        <taxon>Brachycera</taxon>
        <taxon>Muscomorpha</taxon>
        <taxon>Ephydroidea</taxon>
        <taxon>Drosophilidae</taxon>
        <taxon>Drosophila</taxon>
        <taxon>Sophophora</taxon>
    </lineage>
</organism>
<dbReference type="InterPro" id="IPR028994">
    <property type="entry name" value="Integrin_alpha_N"/>
</dbReference>
<reference evidence="15 16" key="2">
    <citation type="journal article" date="2007" name="PLoS Biol.">
        <title>Principles of genome evolution in the Drosophila melanogaster species group.</title>
        <authorList>
            <person name="Ranz J.M."/>
            <person name="Maurin D."/>
            <person name="Chan Y.S."/>
            <person name="von Grotthuss M."/>
            <person name="Hillier L.W."/>
            <person name="Roote J."/>
            <person name="Ashburner M."/>
            <person name="Bergman C.M."/>
        </authorList>
    </citation>
    <scope>NUCLEOTIDE SEQUENCE [LARGE SCALE GENOMIC DNA]</scope>
    <source>
        <strain evidence="16">Tai18E2 / Tucson 14021-0261.01</strain>
    </source>
</reference>
<reference evidence="15 16" key="1">
    <citation type="journal article" date="2007" name="Nature">
        <title>Evolution of genes and genomes on the Drosophila phylogeny.</title>
        <authorList>
            <consortium name="Drosophila 12 Genomes Consortium"/>
            <person name="Clark A.G."/>
            <person name="Eisen M.B."/>
            <person name="Smith D.R."/>
            <person name="Bergman C.M."/>
            <person name="Oliver B."/>
            <person name="Markow T.A."/>
            <person name="Kaufman T.C."/>
            <person name="Kellis M."/>
            <person name="Gelbart W."/>
            <person name="Iyer V.N."/>
            <person name="Pollard D.A."/>
            <person name="Sackton T.B."/>
            <person name="Larracuente A.M."/>
            <person name="Singh N.D."/>
            <person name="Abad J.P."/>
            <person name="Abt D.N."/>
            <person name="Adryan B."/>
            <person name="Aguade M."/>
            <person name="Akashi H."/>
            <person name="Anderson W.W."/>
            <person name="Aquadro C.F."/>
            <person name="Ardell D.H."/>
            <person name="Arguello R."/>
            <person name="Artieri C.G."/>
            <person name="Barbash D.A."/>
            <person name="Barker D."/>
            <person name="Barsanti P."/>
            <person name="Batterham P."/>
            <person name="Batzoglou S."/>
            <person name="Begun D."/>
            <person name="Bhutkar A."/>
            <person name="Blanco E."/>
            <person name="Bosak S.A."/>
            <person name="Bradley R.K."/>
            <person name="Brand A.D."/>
            <person name="Brent M.R."/>
            <person name="Brooks A.N."/>
            <person name="Brown R.H."/>
            <person name="Butlin R.K."/>
            <person name="Caggese C."/>
            <person name="Calvi B.R."/>
            <person name="Bernardo de Carvalho A."/>
            <person name="Caspi A."/>
            <person name="Castrezana S."/>
            <person name="Celniker S.E."/>
            <person name="Chang J.L."/>
            <person name="Chapple C."/>
            <person name="Chatterji S."/>
            <person name="Chinwalla A."/>
            <person name="Civetta A."/>
            <person name="Clifton S.W."/>
            <person name="Comeron J.M."/>
            <person name="Costello J.C."/>
            <person name="Coyne J.A."/>
            <person name="Daub J."/>
            <person name="David R.G."/>
            <person name="Delcher A.L."/>
            <person name="Delehaunty K."/>
            <person name="Do C.B."/>
            <person name="Ebling H."/>
            <person name="Edwards K."/>
            <person name="Eickbush T."/>
            <person name="Evans J.D."/>
            <person name="Filipski A."/>
            <person name="Findeiss S."/>
            <person name="Freyhult E."/>
            <person name="Fulton L."/>
            <person name="Fulton R."/>
            <person name="Garcia A.C."/>
            <person name="Gardiner A."/>
            <person name="Garfield D.A."/>
            <person name="Garvin B.E."/>
            <person name="Gibson G."/>
            <person name="Gilbert D."/>
            <person name="Gnerre S."/>
            <person name="Godfrey J."/>
            <person name="Good R."/>
            <person name="Gotea V."/>
            <person name="Gravely B."/>
            <person name="Greenberg A.J."/>
            <person name="Griffiths-Jones S."/>
            <person name="Gross S."/>
            <person name="Guigo R."/>
            <person name="Gustafson E.A."/>
            <person name="Haerty W."/>
            <person name="Hahn M.W."/>
            <person name="Halligan D.L."/>
            <person name="Halpern A.L."/>
            <person name="Halter G.M."/>
            <person name="Han M.V."/>
            <person name="Heger A."/>
            <person name="Hillier L."/>
            <person name="Hinrichs A.S."/>
            <person name="Holmes I."/>
            <person name="Hoskins R.A."/>
            <person name="Hubisz M.J."/>
            <person name="Hultmark D."/>
            <person name="Huntley M.A."/>
            <person name="Jaffe D.B."/>
            <person name="Jagadeeshan S."/>
            <person name="Jeck W.R."/>
            <person name="Johnson J."/>
            <person name="Jones C.D."/>
            <person name="Jordan W.C."/>
            <person name="Karpen G.H."/>
            <person name="Kataoka E."/>
            <person name="Keightley P.D."/>
            <person name="Kheradpour P."/>
            <person name="Kirkness E.F."/>
            <person name="Koerich L.B."/>
            <person name="Kristiansen K."/>
            <person name="Kudrna D."/>
            <person name="Kulathinal R.J."/>
            <person name="Kumar S."/>
            <person name="Kwok R."/>
            <person name="Lander E."/>
            <person name="Langley C.H."/>
            <person name="Lapoint R."/>
            <person name="Lazzaro B.P."/>
            <person name="Lee S.J."/>
            <person name="Levesque L."/>
            <person name="Li R."/>
            <person name="Lin C.F."/>
            <person name="Lin M.F."/>
            <person name="Lindblad-Toh K."/>
            <person name="Llopart A."/>
            <person name="Long M."/>
            <person name="Low L."/>
            <person name="Lozovsky E."/>
            <person name="Lu J."/>
            <person name="Luo M."/>
            <person name="Machado C.A."/>
            <person name="Makalowski W."/>
            <person name="Marzo M."/>
            <person name="Matsuda M."/>
            <person name="Matzkin L."/>
            <person name="McAllister B."/>
            <person name="McBride C.S."/>
            <person name="McKernan B."/>
            <person name="McKernan K."/>
            <person name="Mendez-Lago M."/>
            <person name="Minx P."/>
            <person name="Mollenhauer M.U."/>
            <person name="Montooth K."/>
            <person name="Mount S.M."/>
            <person name="Mu X."/>
            <person name="Myers E."/>
            <person name="Negre B."/>
            <person name="Newfeld S."/>
            <person name="Nielsen R."/>
            <person name="Noor M.A."/>
            <person name="O'Grady P."/>
            <person name="Pachter L."/>
            <person name="Papaceit M."/>
            <person name="Parisi M.J."/>
            <person name="Parisi M."/>
            <person name="Parts L."/>
            <person name="Pedersen J.S."/>
            <person name="Pesole G."/>
            <person name="Phillippy A.M."/>
            <person name="Ponting C.P."/>
            <person name="Pop M."/>
            <person name="Porcelli D."/>
            <person name="Powell J.R."/>
            <person name="Prohaska S."/>
            <person name="Pruitt K."/>
            <person name="Puig M."/>
            <person name="Quesneville H."/>
            <person name="Ram K.R."/>
            <person name="Rand D."/>
            <person name="Rasmussen M.D."/>
            <person name="Reed L.K."/>
            <person name="Reenan R."/>
            <person name="Reily A."/>
            <person name="Remington K.A."/>
            <person name="Rieger T.T."/>
            <person name="Ritchie M.G."/>
            <person name="Robin C."/>
            <person name="Rogers Y.H."/>
            <person name="Rohde C."/>
            <person name="Rozas J."/>
            <person name="Rubenfield M.J."/>
            <person name="Ruiz A."/>
            <person name="Russo S."/>
            <person name="Salzberg S.L."/>
            <person name="Sanchez-Gracia A."/>
            <person name="Saranga D.J."/>
            <person name="Sato H."/>
            <person name="Schaeffer S.W."/>
            <person name="Schatz M.C."/>
            <person name="Schlenke T."/>
            <person name="Schwartz R."/>
            <person name="Segarra C."/>
            <person name="Singh R.S."/>
            <person name="Sirot L."/>
            <person name="Sirota M."/>
            <person name="Sisneros N.B."/>
            <person name="Smith C.D."/>
            <person name="Smith T.F."/>
            <person name="Spieth J."/>
            <person name="Stage D.E."/>
            <person name="Stark A."/>
            <person name="Stephan W."/>
            <person name="Strausberg R.L."/>
            <person name="Strempel S."/>
            <person name="Sturgill D."/>
            <person name="Sutton G."/>
            <person name="Sutton G.G."/>
            <person name="Tao W."/>
            <person name="Teichmann S."/>
            <person name="Tobari Y.N."/>
            <person name="Tomimura Y."/>
            <person name="Tsolas J.M."/>
            <person name="Valente V.L."/>
            <person name="Venter E."/>
            <person name="Venter J.C."/>
            <person name="Vicario S."/>
            <person name="Vieira F.G."/>
            <person name="Vilella A.J."/>
            <person name="Villasante A."/>
            <person name="Walenz B."/>
            <person name="Wang J."/>
            <person name="Wasserman M."/>
            <person name="Watts T."/>
            <person name="Wilson D."/>
            <person name="Wilson R.K."/>
            <person name="Wing R.A."/>
            <person name="Wolfner M.F."/>
            <person name="Wong A."/>
            <person name="Wong G.K."/>
            <person name="Wu C.I."/>
            <person name="Wu G."/>
            <person name="Yamamoto D."/>
            <person name="Yang H.P."/>
            <person name="Yang S.P."/>
            <person name="Yorke J.A."/>
            <person name="Yoshida K."/>
            <person name="Zdobnov E."/>
            <person name="Zhang P."/>
            <person name="Zhang Y."/>
            <person name="Zimin A.V."/>
            <person name="Baldwin J."/>
            <person name="Abdouelleil A."/>
            <person name="Abdulkadir J."/>
            <person name="Abebe A."/>
            <person name="Abera B."/>
            <person name="Abreu J."/>
            <person name="Acer S.C."/>
            <person name="Aftuck L."/>
            <person name="Alexander A."/>
            <person name="An P."/>
            <person name="Anderson E."/>
            <person name="Anderson S."/>
            <person name="Arachi H."/>
            <person name="Azer M."/>
            <person name="Bachantsang P."/>
            <person name="Barry A."/>
            <person name="Bayul T."/>
            <person name="Berlin A."/>
            <person name="Bessette D."/>
            <person name="Bloom T."/>
            <person name="Blye J."/>
            <person name="Boguslavskiy L."/>
            <person name="Bonnet C."/>
            <person name="Boukhgalter B."/>
            <person name="Bourzgui I."/>
            <person name="Brown A."/>
            <person name="Cahill P."/>
            <person name="Channer S."/>
            <person name="Cheshatsang Y."/>
            <person name="Chuda L."/>
            <person name="Citroen M."/>
            <person name="Collymore A."/>
            <person name="Cooke P."/>
            <person name="Costello M."/>
            <person name="D'Aco K."/>
            <person name="Daza R."/>
            <person name="De Haan G."/>
            <person name="DeGray S."/>
            <person name="DeMaso C."/>
            <person name="Dhargay N."/>
            <person name="Dooley K."/>
            <person name="Dooley E."/>
            <person name="Doricent M."/>
            <person name="Dorje P."/>
            <person name="Dorjee K."/>
            <person name="Dupes A."/>
            <person name="Elong R."/>
            <person name="Falk J."/>
            <person name="Farina A."/>
            <person name="Faro S."/>
            <person name="Ferguson D."/>
            <person name="Fisher S."/>
            <person name="Foley C.D."/>
            <person name="Franke A."/>
            <person name="Friedrich D."/>
            <person name="Gadbois L."/>
            <person name="Gearin G."/>
            <person name="Gearin C.R."/>
            <person name="Giannoukos G."/>
            <person name="Goode T."/>
            <person name="Graham J."/>
            <person name="Grandbois E."/>
            <person name="Grewal S."/>
            <person name="Gyaltsen K."/>
            <person name="Hafez N."/>
            <person name="Hagos B."/>
            <person name="Hall J."/>
            <person name="Henson C."/>
            <person name="Hollinger A."/>
            <person name="Honan T."/>
            <person name="Huard M.D."/>
            <person name="Hughes L."/>
            <person name="Hurhula B."/>
            <person name="Husby M.E."/>
            <person name="Kamat A."/>
            <person name="Kanga B."/>
            <person name="Kashin S."/>
            <person name="Khazanovich D."/>
            <person name="Kisner P."/>
            <person name="Lance K."/>
            <person name="Lara M."/>
            <person name="Lee W."/>
            <person name="Lennon N."/>
            <person name="Letendre F."/>
            <person name="LeVine R."/>
            <person name="Lipovsky A."/>
            <person name="Liu X."/>
            <person name="Liu J."/>
            <person name="Liu S."/>
            <person name="Lokyitsang T."/>
            <person name="Lokyitsang Y."/>
            <person name="Lubonja R."/>
            <person name="Lui A."/>
            <person name="MacDonald P."/>
            <person name="Magnisalis V."/>
            <person name="Maru K."/>
            <person name="Matthews C."/>
            <person name="McCusker W."/>
            <person name="McDonough S."/>
            <person name="Mehta T."/>
            <person name="Meldrim J."/>
            <person name="Meneus L."/>
            <person name="Mihai O."/>
            <person name="Mihalev A."/>
            <person name="Mihova T."/>
            <person name="Mittelman R."/>
            <person name="Mlenga V."/>
            <person name="Montmayeur A."/>
            <person name="Mulrain L."/>
            <person name="Navidi A."/>
            <person name="Naylor J."/>
            <person name="Negash T."/>
            <person name="Nguyen T."/>
            <person name="Nguyen N."/>
            <person name="Nicol R."/>
            <person name="Norbu C."/>
            <person name="Norbu N."/>
            <person name="Novod N."/>
            <person name="O'Neill B."/>
            <person name="Osman S."/>
            <person name="Markiewicz E."/>
            <person name="Oyono O.L."/>
            <person name="Patti C."/>
            <person name="Phunkhang P."/>
            <person name="Pierre F."/>
            <person name="Priest M."/>
            <person name="Raghuraman S."/>
            <person name="Rege F."/>
            <person name="Reyes R."/>
            <person name="Rise C."/>
            <person name="Rogov P."/>
            <person name="Ross K."/>
            <person name="Ryan E."/>
            <person name="Settipalli S."/>
            <person name="Shea T."/>
            <person name="Sherpa N."/>
            <person name="Shi L."/>
            <person name="Shih D."/>
            <person name="Sparrow T."/>
            <person name="Spaulding J."/>
            <person name="Stalker J."/>
            <person name="Stange-Thomann N."/>
            <person name="Stavropoulos S."/>
            <person name="Stone C."/>
            <person name="Strader C."/>
            <person name="Tesfaye S."/>
            <person name="Thomson T."/>
            <person name="Thoulutsang Y."/>
            <person name="Thoulutsang D."/>
            <person name="Topham K."/>
            <person name="Topping I."/>
            <person name="Tsamla T."/>
            <person name="Vassiliev H."/>
            <person name="Vo A."/>
            <person name="Wangchuk T."/>
            <person name="Wangdi T."/>
            <person name="Weiand M."/>
            <person name="Wilkinson J."/>
            <person name="Wilson A."/>
            <person name="Yadav S."/>
            <person name="Young G."/>
            <person name="Yu Q."/>
            <person name="Zembek L."/>
            <person name="Zhong D."/>
            <person name="Zimmer A."/>
            <person name="Zwirko Z."/>
            <person name="Jaffe D.B."/>
            <person name="Alvarez P."/>
            <person name="Brockman W."/>
            <person name="Butler J."/>
            <person name="Chin C."/>
            <person name="Gnerre S."/>
            <person name="Grabherr M."/>
            <person name="Kleber M."/>
            <person name="Mauceli E."/>
            <person name="MacCallum I."/>
        </authorList>
    </citation>
    <scope>NUCLEOTIDE SEQUENCE [LARGE SCALE GENOMIC DNA]</scope>
    <source>
        <strain evidence="16">Tai18E2 / Tucson 14021-0261.01</strain>
    </source>
</reference>
<dbReference type="InterPro" id="IPR018184">
    <property type="entry name" value="Integrin_alpha_C_CS"/>
</dbReference>
<dbReference type="EMBL" id="CM000158">
    <property type="protein sequence ID" value="EDW91128.1"/>
    <property type="molecule type" value="Genomic_DNA"/>
</dbReference>
<evidence type="ECO:0000256" key="10">
    <source>
        <dbReference type="ARBA" id="ARBA00023170"/>
    </source>
</evidence>
<dbReference type="PANTHER" id="PTHR23220:SF83">
    <property type="entry name" value="INTEGRIN ALPHA-PS3-RELATED"/>
    <property type="match status" value="1"/>
</dbReference>
<dbReference type="PhylomeDB" id="B4P7V2"/>
<dbReference type="GO" id="GO:0007157">
    <property type="term" value="P:heterophilic cell-cell adhesion via plasma membrane cell adhesion molecules"/>
    <property type="evidence" value="ECO:0007669"/>
    <property type="project" value="UniProtKB-ARBA"/>
</dbReference>
<dbReference type="GO" id="GO:0033627">
    <property type="term" value="P:cell adhesion mediated by integrin"/>
    <property type="evidence" value="ECO:0007669"/>
    <property type="project" value="TreeGrafter"/>
</dbReference>
<dbReference type="OMA" id="NNGEFAY"/>
<dbReference type="GO" id="GO:0009897">
    <property type="term" value="C:external side of plasma membrane"/>
    <property type="evidence" value="ECO:0007669"/>
    <property type="project" value="TreeGrafter"/>
</dbReference>
<keyword evidence="10 13" id="KW-0675">Receptor</keyword>
<proteinExistence type="inferred from homology"/>
<dbReference type="Gene3D" id="1.20.5.930">
    <property type="entry name" value="Bicelle-embedded integrin alpha(iib) transmembrane segment"/>
    <property type="match status" value="1"/>
</dbReference>
<evidence type="ECO:0000256" key="12">
    <source>
        <dbReference type="PROSITE-ProRule" id="PRU00803"/>
    </source>
</evidence>
<evidence type="ECO:0000256" key="2">
    <source>
        <dbReference type="ARBA" id="ARBA00008054"/>
    </source>
</evidence>
<dbReference type="FunFam" id="2.130.10.130:FF:000015">
    <property type="entry name" value="integrin alpha-PS3 isoform X1"/>
    <property type="match status" value="1"/>
</dbReference>
<dbReference type="Pfam" id="PF20805">
    <property type="entry name" value="Integrin_A_Ig_2"/>
    <property type="match status" value="1"/>
</dbReference>
<feature type="signal peptide" evidence="13">
    <location>
        <begin position="1"/>
        <end position="18"/>
    </location>
</feature>
<evidence type="ECO:0000259" key="14">
    <source>
        <dbReference type="Pfam" id="PF20805"/>
    </source>
</evidence>
<feature type="repeat" description="FG-GAP" evidence="12">
    <location>
        <begin position="29"/>
        <end position="89"/>
    </location>
</feature>
<evidence type="ECO:0000256" key="7">
    <source>
        <dbReference type="ARBA" id="ARBA00022989"/>
    </source>
</evidence>
<keyword evidence="8 13" id="KW-0401">Integrin</keyword>
<protein>
    <recommendedName>
        <fullName evidence="14">Integrin alpha second immunoglobulin-like domain-containing protein</fullName>
    </recommendedName>
</protein>
<evidence type="ECO:0000256" key="1">
    <source>
        <dbReference type="ARBA" id="ARBA00004479"/>
    </source>
</evidence>
<accession>B4P7V2</accession>
<dbReference type="SUPFAM" id="SSF69318">
    <property type="entry name" value="Integrin alpha N-terminal domain"/>
    <property type="match status" value="1"/>
</dbReference>
<comment type="subcellular location">
    <subcellularLocation>
        <location evidence="1 13">Membrane</location>
        <topology evidence="1 13">Single-pass type I membrane protein</topology>
    </subcellularLocation>
</comment>
<dbReference type="Gene3D" id="2.130.10.130">
    <property type="entry name" value="Integrin alpha, N-terminal"/>
    <property type="match status" value="1"/>
</dbReference>
<dbReference type="InterPro" id="IPR000413">
    <property type="entry name" value="Integrin_alpha"/>
</dbReference>
<evidence type="ECO:0000256" key="8">
    <source>
        <dbReference type="ARBA" id="ARBA00023037"/>
    </source>
</evidence>
<evidence type="ECO:0000256" key="3">
    <source>
        <dbReference type="ARBA" id="ARBA00022692"/>
    </source>
</evidence>
<dbReference type="SMR" id="B4P7V2"/>
<dbReference type="InterPro" id="IPR013519">
    <property type="entry name" value="Int_alpha_beta-p"/>
</dbReference>
<dbReference type="PANTHER" id="PTHR23220">
    <property type="entry name" value="INTEGRIN ALPHA"/>
    <property type="match status" value="1"/>
</dbReference>
<dbReference type="PROSITE" id="PS51470">
    <property type="entry name" value="FG_GAP"/>
    <property type="match status" value="6"/>
</dbReference>
<name>B4P7V2_DROYA</name>
<dbReference type="eggNOG" id="KOG3637">
    <property type="taxonomic scope" value="Eukaryota"/>
</dbReference>
<sequence length="1046" mass="116402">MYCILVIVLFALQSQINAFNISPCPNLRINYKGHHKQERSSYFGFSLVMRGKNIMVAAPRANSSLEDQQTIEEPGVIYRYNLETGNCSSYDIDTESYNYDEPNDGSLMAQVKDFQWLGGAMDGGTRDSDKLLVCAPQFASLFDGSGAMNGMCYMLSHTAEEIHSKDVQKKWPFRSVDKQNSLNYKMGGLGLSAHVSDDNSKLLMGAPGIDNWKGSVHLKQQVHRMKMNNGRQRRGINMDTECAECNPEPNNWGQQEDSYFGYAVSSGFFDSRVPNLLYVATAPQANEHFGEAYIINITTNSIIKHKVFQGNHFGEYFGYSVLADDLNGDGKTDLIISAPFYALRNSFDDGAIYVFINQGDFNFKKTLIVSPAGCGGRFGTTLSRIGDINNDGYNDVAVGAPFAGNGSVFIYLGSENGLRDEPSQRLNAPSQKTSKYGSHMFGHGLSRGSDIDGNGFNDFAIGAPNEEAVYLYRAYPVVKVNVTVKPESGEIEPEQEKVNITVCYRLDTNSTSKALLEQELDIRIDIDTKSKIKRAMFAEKKDTQMHFKAMACQEEKCMQLQVEMEKKAKFDSIAVEMQYELSKKIPVVGDFCEDCAVVDPAEPKCLTEYINFNSGCATKVCVADLKLSSINASRSSFVLGTTDVLRLTYNITNNGEFAYLPLFTVTSSANLSFAQVPGNCKVIDAVMLCDLNHGQRMAKGDNDSLTISFDVRQLGGQLLEIQAEVSSARDESNPVNNKLINVISLREEADIFVSGVQKNDPIVLTGSPYTAEVVNYYEVKSHGPSTLRNLTVSLYIPVAYQQSGSTNVISIVTSTPKIQSKYYDELPMKLYYQNDAMIRNIAKYHEQSTLFPSTAPQNESAEYLGGNVDQNSSISLLNENLPVNNTLVLDCQDYNVTICVQVEMRLESGLQLKPEELSNLTVSFIVDLKDAEDIWEYFVIKTDLKVCKIGDPTLSSFTVQKKIQSNVISKHPEVAIWKIIVSVIVGILVLSATTYVLYKRGFFKRAIKNELTQLIRDSFEDAIIKTEAQEDAECAQSWMKMQENYE</sequence>
<dbReference type="HOGENOM" id="CLU_008760_0_0_1"/>
<evidence type="ECO:0000256" key="9">
    <source>
        <dbReference type="ARBA" id="ARBA00023136"/>
    </source>
</evidence>
<evidence type="ECO:0000256" key="4">
    <source>
        <dbReference type="ARBA" id="ARBA00022729"/>
    </source>
</evidence>
<evidence type="ECO:0000313" key="16">
    <source>
        <dbReference type="Proteomes" id="UP000002282"/>
    </source>
</evidence>
<evidence type="ECO:0000256" key="13">
    <source>
        <dbReference type="RuleBase" id="RU003762"/>
    </source>
</evidence>
<dbReference type="Pfam" id="PF01839">
    <property type="entry name" value="FG-GAP"/>
    <property type="match status" value="3"/>
</dbReference>
<evidence type="ECO:0000256" key="11">
    <source>
        <dbReference type="ARBA" id="ARBA00023180"/>
    </source>
</evidence>
<dbReference type="GO" id="GO:0007160">
    <property type="term" value="P:cell-matrix adhesion"/>
    <property type="evidence" value="ECO:0007669"/>
    <property type="project" value="UniProtKB-ARBA"/>
</dbReference>
<feature type="transmembrane region" description="Helical" evidence="13">
    <location>
        <begin position="975"/>
        <end position="998"/>
    </location>
</feature>
<keyword evidence="16" id="KW-1185">Reference proteome</keyword>
<dbReference type="PRINTS" id="PR01185">
    <property type="entry name" value="INTEGRINA"/>
</dbReference>
<dbReference type="InterPro" id="IPR013517">
    <property type="entry name" value="FG-GAP"/>
</dbReference>
<dbReference type="OrthoDB" id="5573735at2759"/>
<feature type="repeat" description="FG-GAP" evidence="12">
    <location>
        <begin position="427"/>
        <end position="489"/>
    </location>
</feature>
<dbReference type="Proteomes" id="UP000002282">
    <property type="component" value="Chromosome 2R"/>
</dbReference>
<dbReference type="PROSITE" id="PS00242">
    <property type="entry name" value="INTEGRIN_ALPHA"/>
    <property type="match status" value="1"/>
</dbReference>
<dbReference type="AlphaFoldDB" id="B4P7V2"/>
<dbReference type="GO" id="GO:0001555">
    <property type="term" value="P:oocyte growth"/>
    <property type="evidence" value="ECO:0007669"/>
    <property type="project" value="EnsemblMetazoa"/>
</dbReference>
<dbReference type="SMART" id="SM00191">
    <property type="entry name" value="Int_alpha"/>
    <property type="match status" value="5"/>
</dbReference>
<comment type="similarity">
    <text evidence="2 13">Belongs to the integrin alpha chain family.</text>
</comment>
<dbReference type="GO" id="GO:0008305">
    <property type="term" value="C:integrin complex"/>
    <property type="evidence" value="ECO:0007669"/>
    <property type="project" value="InterPro"/>
</dbReference>
<keyword evidence="3 13" id="KW-0812">Transmembrane</keyword>
<keyword evidence="11" id="KW-0325">Glycoprotein</keyword>
<keyword evidence="9 13" id="KW-0472">Membrane</keyword>
<dbReference type="InterPro" id="IPR032695">
    <property type="entry name" value="Integrin_dom_sf"/>
</dbReference>
<evidence type="ECO:0000256" key="5">
    <source>
        <dbReference type="ARBA" id="ARBA00022737"/>
    </source>
</evidence>
<keyword evidence="4 13" id="KW-0732">Signal</keyword>
<evidence type="ECO:0000313" key="15">
    <source>
        <dbReference type="EMBL" id="EDW91128.1"/>
    </source>
</evidence>
<dbReference type="FunFam" id="1.20.5.930:FF:000005">
    <property type="entry name" value="Integrin, alpha 10"/>
    <property type="match status" value="1"/>
</dbReference>
<dbReference type="SUPFAM" id="SSF69179">
    <property type="entry name" value="Integrin domains"/>
    <property type="match status" value="2"/>
</dbReference>
<feature type="repeat" description="FG-GAP" evidence="12">
    <location>
        <begin position="365"/>
        <end position="420"/>
    </location>
</feature>
<keyword evidence="5" id="KW-0677">Repeat</keyword>
<dbReference type="Gene3D" id="2.60.40.1510">
    <property type="entry name" value="ntegrin, alpha v. Chain A, domain 3"/>
    <property type="match status" value="1"/>
</dbReference>
<feature type="repeat" description="FG-GAP" evidence="12">
    <location>
        <begin position="175"/>
        <end position="228"/>
    </location>
</feature>
<feature type="domain" description="Integrin alpha second immunoglobulin-like" evidence="14">
    <location>
        <begin position="619"/>
        <end position="733"/>
    </location>
</feature>
<dbReference type="Gene3D" id="2.60.40.1460">
    <property type="entry name" value="Integrin domains. Chain A, domain 2"/>
    <property type="match status" value="1"/>
</dbReference>
<evidence type="ECO:0000256" key="6">
    <source>
        <dbReference type="ARBA" id="ARBA00022889"/>
    </source>
</evidence>
<dbReference type="GO" id="GO:0007229">
    <property type="term" value="P:integrin-mediated signaling pathway"/>
    <property type="evidence" value="ECO:0007669"/>
    <property type="project" value="UniProtKB-KW"/>
</dbReference>
<feature type="chain" id="PRO_5001423949" description="Integrin alpha second immunoglobulin-like domain-containing protein" evidence="13">
    <location>
        <begin position="19"/>
        <end position="1046"/>
    </location>
</feature>
<dbReference type="InterPro" id="IPR048285">
    <property type="entry name" value="Integrin_alpha_Ig-like_2"/>
</dbReference>
<keyword evidence="6 13" id="KW-0130">Cell adhesion</keyword>
<dbReference type="GO" id="GO:0005178">
    <property type="term" value="F:integrin binding"/>
    <property type="evidence" value="ECO:0007669"/>
    <property type="project" value="TreeGrafter"/>
</dbReference>